<dbReference type="PANTHER" id="PTHR47738">
    <property type="entry name" value="PTS SYSTEM FRUCTOSE-LIKE EIIA COMPONENT-RELATED"/>
    <property type="match status" value="1"/>
</dbReference>
<accession>A0A4Z0GLM4</accession>
<protein>
    <submittedName>
        <fullName evidence="2">PTS sugar transporter subunit IIA</fullName>
    </submittedName>
</protein>
<keyword evidence="2" id="KW-0762">Sugar transport</keyword>
<dbReference type="AlphaFoldDB" id="A0A4Z0GLM4"/>
<dbReference type="PANTHER" id="PTHR47738:SF3">
    <property type="entry name" value="PHOSPHOTRANSFERASE SYSTEM MANNITOL_FRUCTOSE-SPECIFIC IIA DOMAIN CONTAINING PROTEIN"/>
    <property type="match status" value="1"/>
</dbReference>
<dbReference type="PROSITE" id="PS51094">
    <property type="entry name" value="PTS_EIIA_TYPE_2"/>
    <property type="match status" value="1"/>
</dbReference>
<organism evidence="2 3">
    <name type="scientific">Sporolactobacillus shoreae</name>
    <dbReference type="NCBI Taxonomy" id="1465501"/>
    <lineage>
        <taxon>Bacteria</taxon>
        <taxon>Bacillati</taxon>
        <taxon>Bacillota</taxon>
        <taxon>Bacilli</taxon>
        <taxon>Bacillales</taxon>
        <taxon>Sporolactobacillaceae</taxon>
        <taxon>Sporolactobacillus</taxon>
    </lineage>
</organism>
<evidence type="ECO:0000313" key="3">
    <source>
        <dbReference type="Proteomes" id="UP000298347"/>
    </source>
</evidence>
<reference evidence="2 3" key="1">
    <citation type="journal article" date="2015" name="Int. J. Syst. Evol. Microbiol.">
        <title>Sporolactobacillus shoreae sp. nov. and Sporolactobacillus spathodeae sp. nov., two spore-forming lactic acid bacteria isolated from tree barks in Thailand.</title>
        <authorList>
            <person name="Thamacharoensuk T."/>
            <person name="Kitahara M."/>
            <person name="Ohkuma M."/>
            <person name="Thongchul N."/>
            <person name="Tanasupawat S."/>
        </authorList>
    </citation>
    <scope>NUCLEOTIDE SEQUENCE [LARGE SCALE GENOMIC DNA]</scope>
    <source>
        <strain evidence="2 3">BK92</strain>
    </source>
</reference>
<dbReference type="Gene3D" id="3.40.930.10">
    <property type="entry name" value="Mannitol-specific EII, Chain A"/>
    <property type="match status" value="1"/>
</dbReference>
<gene>
    <name evidence="2" type="ORF">E4665_13185</name>
</gene>
<dbReference type="EMBL" id="SRJD01000017">
    <property type="protein sequence ID" value="TGA96996.1"/>
    <property type="molecule type" value="Genomic_DNA"/>
</dbReference>
<dbReference type="InterPro" id="IPR002178">
    <property type="entry name" value="PTS_EIIA_type-2_dom"/>
</dbReference>
<dbReference type="CDD" id="cd00211">
    <property type="entry name" value="PTS_IIA_fru"/>
    <property type="match status" value="1"/>
</dbReference>
<keyword evidence="3" id="KW-1185">Reference proteome</keyword>
<comment type="caution">
    <text evidence="2">The sequence shown here is derived from an EMBL/GenBank/DDBJ whole genome shotgun (WGS) entry which is preliminary data.</text>
</comment>
<dbReference type="InterPro" id="IPR051541">
    <property type="entry name" value="PTS_SugarTrans_NitroReg"/>
</dbReference>
<sequence length="162" mass="18253">MTIQIGFQSSDIYSLSAANQQELFNLLGEELVKRGDVVETFSEAVYNREKQYPTALDMQPVFAGGPNIAIPHTEPRYCKSRKVVVVRLSQPIDFYNMINPKQNLPVQYLFAILNNDPSTQTNILASLMDLFKSDHFLEKLGKAANSNDVYDVLKQYANVVCA</sequence>
<dbReference type="SUPFAM" id="SSF55804">
    <property type="entry name" value="Phoshotransferase/anion transport protein"/>
    <property type="match status" value="1"/>
</dbReference>
<feature type="domain" description="PTS EIIA type-2" evidence="1">
    <location>
        <begin position="4"/>
        <end position="156"/>
    </location>
</feature>
<dbReference type="Proteomes" id="UP000298347">
    <property type="component" value="Unassembled WGS sequence"/>
</dbReference>
<dbReference type="InterPro" id="IPR016152">
    <property type="entry name" value="PTrfase/Anion_transptr"/>
</dbReference>
<keyword evidence="2" id="KW-0813">Transport</keyword>
<evidence type="ECO:0000259" key="1">
    <source>
        <dbReference type="PROSITE" id="PS51094"/>
    </source>
</evidence>
<evidence type="ECO:0000313" key="2">
    <source>
        <dbReference type="EMBL" id="TGA96996.1"/>
    </source>
</evidence>
<dbReference type="OrthoDB" id="370976at2"/>
<dbReference type="RefSeq" id="WP_135349265.1">
    <property type="nucleotide sequence ID" value="NZ_SRJD01000017.1"/>
</dbReference>
<proteinExistence type="predicted"/>
<name>A0A4Z0GLM4_9BACL</name>
<dbReference type="Pfam" id="PF00359">
    <property type="entry name" value="PTS_EIIA_2"/>
    <property type="match status" value="1"/>
</dbReference>